<dbReference type="RefSeq" id="WP_328986255.1">
    <property type="nucleotide sequence ID" value="NZ_CP121472.1"/>
</dbReference>
<proteinExistence type="predicted"/>
<organism evidence="1 2">
    <name type="scientific">Thiorhodovibrio winogradskyi</name>
    <dbReference type="NCBI Taxonomy" id="77007"/>
    <lineage>
        <taxon>Bacteria</taxon>
        <taxon>Pseudomonadati</taxon>
        <taxon>Pseudomonadota</taxon>
        <taxon>Gammaproteobacteria</taxon>
        <taxon>Chromatiales</taxon>
        <taxon>Chromatiaceae</taxon>
        <taxon>Thiorhodovibrio</taxon>
    </lineage>
</organism>
<gene>
    <name evidence="1" type="ORF">Thiowin_00617</name>
</gene>
<accession>A0ABZ0S627</accession>
<reference evidence="1 2" key="1">
    <citation type="journal article" date="2023" name="Microorganisms">
        <title>Thiorhodovibrio frisius and Trv. litoralis spp. nov., Two Novel Members from a Clade of Fastidious Purple Sulfur Bacteria That Exhibit Unique Red-Shifted Light-Harvesting Capabilities.</title>
        <authorList>
            <person name="Methner A."/>
            <person name="Kuzyk S.B."/>
            <person name="Petersen J."/>
            <person name="Bauer S."/>
            <person name="Brinkmann H."/>
            <person name="Sichau K."/>
            <person name="Wanner G."/>
            <person name="Wolf J."/>
            <person name="Neumann-Schaal M."/>
            <person name="Henke P."/>
            <person name="Tank M."/>
            <person name="Sproer C."/>
            <person name="Bunk B."/>
            <person name="Overmann J."/>
        </authorList>
    </citation>
    <scope>NUCLEOTIDE SEQUENCE [LARGE SCALE GENOMIC DNA]</scope>
    <source>
        <strain evidence="1 2">DSM 6702</strain>
    </source>
</reference>
<evidence type="ECO:0000313" key="2">
    <source>
        <dbReference type="Proteomes" id="UP001432180"/>
    </source>
</evidence>
<sequence length="42" mass="4708">MSLHCLPCLDSVEQANARQCELQIPRERAAALGQSGRPERSW</sequence>
<evidence type="ECO:0000313" key="1">
    <source>
        <dbReference type="EMBL" id="WPL15703.1"/>
    </source>
</evidence>
<protein>
    <submittedName>
        <fullName evidence="1">Uncharacterized protein</fullName>
    </submittedName>
</protein>
<dbReference type="EMBL" id="CP121472">
    <property type="protein sequence ID" value="WPL15703.1"/>
    <property type="molecule type" value="Genomic_DNA"/>
</dbReference>
<name>A0ABZ0S627_9GAMM</name>
<keyword evidence="2" id="KW-1185">Reference proteome</keyword>
<dbReference type="Proteomes" id="UP001432180">
    <property type="component" value="Chromosome"/>
</dbReference>